<feature type="domain" description="Aldehyde dehydrogenase" evidence="2">
    <location>
        <begin position="23"/>
        <end position="460"/>
    </location>
</feature>
<keyword evidence="1" id="KW-0560">Oxidoreductase</keyword>
<dbReference type="InterPro" id="IPR044151">
    <property type="entry name" value="ALDH_KGSADH"/>
</dbReference>
<dbReference type="SUPFAM" id="SSF53720">
    <property type="entry name" value="ALDH-like"/>
    <property type="match status" value="1"/>
</dbReference>
<reference evidence="3 4" key="1">
    <citation type="journal article" date="2013" name="PLoS ONE">
        <title>Poles Apart: Arctic and Antarctic Octadecabacter strains Share High Genome Plasticity and a New Type of Xanthorhodopsin.</title>
        <authorList>
            <person name="Vollmers J."/>
            <person name="Voget S."/>
            <person name="Dietrich S."/>
            <person name="Gollnow K."/>
            <person name="Smits M."/>
            <person name="Meyer K."/>
            <person name="Brinkhoff T."/>
            <person name="Simon M."/>
            <person name="Daniel R."/>
        </authorList>
    </citation>
    <scope>NUCLEOTIDE SEQUENCE [LARGE SCALE GENOMIC DNA]</scope>
    <source>
        <strain evidence="3 4">238</strain>
    </source>
</reference>
<dbReference type="Proteomes" id="UP000004688">
    <property type="component" value="Chromosome"/>
</dbReference>
<dbReference type="InterPro" id="IPR016163">
    <property type="entry name" value="Ald_DH_C"/>
</dbReference>
<dbReference type="STRING" id="391616.OA238_c12540"/>
<accession>M9RFR1</accession>
<evidence type="ECO:0000259" key="2">
    <source>
        <dbReference type="Pfam" id="PF00171"/>
    </source>
</evidence>
<sequence length="498" mass="51786">MLSGLHFIDGTWVSSDTQLDAPDSPLAGVHQVSDVQIGAAARAARAAFRPYSSTKTQDRATFLEAIAEEIDVRGDQITEAAVAESGLPQARLVGERGRTTGQLRMFANLILSESYPETRHDPALPDRQPLARPDLRLTHIPLGPVVVFGASNFPLAFSTAGGDTASALAAGCPVIVKGHPAHPATAELVAKAIEAAIARCGMPKATFQMVHGAANEVGASLVQHPEITAVGFTGSLGAGRALFNLCAARPVPIPFFGELGSINPVFCLPGAVASRGAAIGAAWVGSLTMGAGQFCTNPGVLIGVTSAGFDAVQTSVATALTMAAPQKMLTDRICETYRDTVEGMSNKLEVLGVGTGEGGIRMGRPVAFKTDAATWLATPDLHHEIFGAAGMVVACDDADQMVAVAEALEGQLTATLQLDMPTDREAALALLPALRERAGRILCNGYPTGVEVASAMTHGGPYPAATDSRTTSVGTMAINRWLRPISYQDFPSELLPES</sequence>
<dbReference type="CDD" id="cd07129">
    <property type="entry name" value="ALDH_KGSADH"/>
    <property type="match status" value="1"/>
</dbReference>
<proteinExistence type="predicted"/>
<evidence type="ECO:0000313" key="4">
    <source>
        <dbReference type="Proteomes" id="UP000004688"/>
    </source>
</evidence>
<organism evidence="3 4">
    <name type="scientific">Octadecabacter arcticus 238</name>
    <dbReference type="NCBI Taxonomy" id="391616"/>
    <lineage>
        <taxon>Bacteria</taxon>
        <taxon>Pseudomonadati</taxon>
        <taxon>Pseudomonadota</taxon>
        <taxon>Alphaproteobacteria</taxon>
        <taxon>Rhodobacterales</taxon>
        <taxon>Roseobacteraceae</taxon>
        <taxon>Octadecabacter</taxon>
    </lineage>
</organism>
<dbReference type="AlphaFoldDB" id="M9RFR1"/>
<dbReference type="EMBL" id="CP003742">
    <property type="protein sequence ID" value="AGI71424.1"/>
    <property type="molecule type" value="Genomic_DNA"/>
</dbReference>
<dbReference type="Gene3D" id="3.40.605.10">
    <property type="entry name" value="Aldehyde Dehydrogenase, Chain A, domain 1"/>
    <property type="match status" value="1"/>
</dbReference>
<dbReference type="InterPro" id="IPR016161">
    <property type="entry name" value="Ald_DH/histidinol_DH"/>
</dbReference>
<dbReference type="Pfam" id="PF00171">
    <property type="entry name" value="Aldedh"/>
    <property type="match status" value="1"/>
</dbReference>
<evidence type="ECO:0000256" key="1">
    <source>
        <dbReference type="ARBA" id="ARBA00023002"/>
    </source>
</evidence>
<dbReference type="InterPro" id="IPR016162">
    <property type="entry name" value="Ald_DH_N"/>
</dbReference>
<dbReference type="KEGG" id="oar:OA238_c12540"/>
<protein>
    <submittedName>
        <fullName evidence="3">Aldehyde dehydrogenase</fullName>
    </submittedName>
</protein>
<dbReference type="Gene3D" id="3.40.309.10">
    <property type="entry name" value="Aldehyde Dehydrogenase, Chain A, domain 2"/>
    <property type="match status" value="1"/>
</dbReference>
<dbReference type="HOGENOM" id="CLU_027555_0_0_5"/>
<dbReference type="GO" id="GO:0016620">
    <property type="term" value="F:oxidoreductase activity, acting on the aldehyde or oxo group of donors, NAD or NADP as acceptor"/>
    <property type="evidence" value="ECO:0007669"/>
    <property type="project" value="InterPro"/>
</dbReference>
<dbReference type="InterPro" id="IPR015590">
    <property type="entry name" value="Aldehyde_DH_dom"/>
</dbReference>
<keyword evidence="4" id="KW-1185">Reference proteome</keyword>
<dbReference type="RefSeq" id="WP_015494630.1">
    <property type="nucleotide sequence ID" value="NC_020908.1"/>
</dbReference>
<name>M9RFR1_9RHOB</name>
<dbReference type="OrthoDB" id="9770537at2"/>
<dbReference type="eggNOG" id="COG1012">
    <property type="taxonomic scope" value="Bacteria"/>
</dbReference>
<dbReference type="PANTHER" id="PTHR43353:SF3">
    <property type="entry name" value="ALDEHYDE DEHYDROGENASE-RELATED"/>
    <property type="match status" value="1"/>
</dbReference>
<dbReference type="PANTHER" id="PTHR43353">
    <property type="entry name" value="SUCCINATE-SEMIALDEHYDE DEHYDROGENASE, MITOCHONDRIAL"/>
    <property type="match status" value="1"/>
</dbReference>
<gene>
    <name evidence="3" type="ORF">OA238_c12540</name>
</gene>
<evidence type="ECO:0000313" key="3">
    <source>
        <dbReference type="EMBL" id="AGI71424.1"/>
    </source>
</evidence>
<dbReference type="InterPro" id="IPR050740">
    <property type="entry name" value="Aldehyde_DH_Superfamily"/>
</dbReference>